<keyword evidence="2" id="KW-1185">Reference proteome</keyword>
<name>A0ABD0Y263_9HEMI</name>
<dbReference type="AlphaFoldDB" id="A0ABD0Y263"/>
<evidence type="ECO:0000313" key="1">
    <source>
        <dbReference type="EMBL" id="KAL1117531.1"/>
    </source>
</evidence>
<evidence type="ECO:0000313" key="2">
    <source>
        <dbReference type="Proteomes" id="UP001558652"/>
    </source>
</evidence>
<protein>
    <submittedName>
        <fullName evidence="1">Uncharacterized protein</fullName>
    </submittedName>
</protein>
<proteinExistence type="predicted"/>
<gene>
    <name evidence="1" type="ORF">AAG570_003847</name>
</gene>
<comment type="caution">
    <text evidence="1">The sequence shown here is derived from an EMBL/GenBank/DDBJ whole genome shotgun (WGS) entry which is preliminary data.</text>
</comment>
<organism evidence="1 2">
    <name type="scientific">Ranatra chinensis</name>
    <dbReference type="NCBI Taxonomy" id="642074"/>
    <lineage>
        <taxon>Eukaryota</taxon>
        <taxon>Metazoa</taxon>
        <taxon>Ecdysozoa</taxon>
        <taxon>Arthropoda</taxon>
        <taxon>Hexapoda</taxon>
        <taxon>Insecta</taxon>
        <taxon>Pterygota</taxon>
        <taxon>Neoptera</taxon>
        <taxon>Paraneoptera</taxon>
        <taxon>Hemiptera</taxon>
        <taxon>Heteroptera</taxon>
        <taxon>Panheteroptera</taxon>
        <taxon>Nepomorpha</taxon>
        <taxon>Nepidae</taxon>
        <taxon>Ranatrinae</taxon>
        <taxon>Ranatra</taxon>
    </lineage>
</organism>
<accession>A0ABD0Y263</accession>
<reference evidence="1 2" key="1">
    <citation type="submission" date="2024-07" db="EMBL/GenBank/DDBJ databases">
        <title>Chromosome-level genome assembly of the water stick insect Ranatra chinensis (Heteroptera: Nepidae).</title>
        <authorList>
            <person name="Liu X."/>
        </authorList>
    </citation>
    <scope>NUCLEOTIDE SEQUENCE [LARGE SCALE GENOMIC DNA]</scope>
    <source>
        <strain evidence="1">Cailab_2021Rc</strain>
        <tissue evidence="1">Muscle</tissue>
    </source>
</reference>
<dbReference type="SMART" id="SM00718">
    <property type="entry name" value="DM4_12"/>
    <property type="match status" value="1"/>
</dbReference>
<dbReference type="EMBL" id="JBFDAA010000015">
    <property type="protein sequence ID" value="KAL1117531.1"/>
    <property type="molecule type" value="Genomic_DNA"/>
</dbReference>
<sequence length="131" mass="15230">MGGLSHHVRFNSKVDIVPYTPIFAYACVFRMNWDIYPVDSKIPYTHQQYYHHRSLHTSIEKALDRYGFDGRACLVRAFCEMVSLKHHDDLISRVLKTVFRSKEGITCPEAFNCPFSMVSLAYLLYGDEEDT</sequence>
<dbReference type="Pfam" id="PF07841">
    <property type="entry name" value="DM4_12"/>
    <property type="match status" value="1"/>
</dbReference>
<dbReference type="Proteomes" id="UP001558652">
    <property type="component" value="Unassembled WGS sequence"/>
</dbReference>
<dbReference type="InterPro" id="IPR006631">
    <property type="entry name" value="DM4_12"/>
</dbReference>